<evidence type="ECO:0000313" key="2">
    <source>
        <dbReference type="EMBL" id="RAI74958.1"/>
    </source>
</evidence>
<organism evidence="2 3">
    <name type="scientific">Spirosoma telluris</name>
    <dbReference type="NCBI Taxonomy" id="2183553"/>
    <lineage>
        <taxon>Bacteria</taxon>
        <taxon>Pseudomonadati</taxon>
        <taxon>Bacteroidota</taxon>
        <taxon>Cytophagia</taxon>
        <taxon>Cytophagales</taxon>
        <taxon>Cytophagaceae</taxon>
        <taxon>Spirosoma</taxon>
    </lineage>
</organism>
<sequence length="153" mass="16756">MSNQQQIKSALFSLCEAYVQQRVSTARQAMEAAQEAANSESKSSAGDKYETGRAMAQLERDRNAQLLAEAQKLGQELNRLNIDKRYDIVQPGCLVITNRGSFFVSMSAGKLTTEGKDYFAVSAASPIAVALSGRRAGDSVVFNKMTYQILDVY</sequence>
<comment type="caution">
    <text evidence="2">The sequence shown here is derived from an EMBL/GenBank/DDBJ whole genome shotgun (WGS) entry which is preliminary data.</text>
</comment>
<dbReference type="RefSeq" id="WP_111342764.1">
    <property type="nucleotide sequence ID" value="NZ_QLII01000001.1"/>
</dbReference>
<protein>
    <submittedName>
        <fullName evidence="2">3-oxoacyl-ACP synthase</fullName>
    </submittedName>
</protein>
<dbReference type="EMBL" id="QLII01000001">
    <property type="protein sequence ID" value="RAI74958.1"/>
    <property type="molecule type" value="Genomic_DNA"/>
</dbReference>
<evidence type="ECO:0000313" key="3">
    <source>
        <dbReference type="Proteomes" id="UP000249016"/>
    </source>
</evidence>
<evidence type="ECO:0000256" key="1">
    <source>
        <dbReference type="SAM" id="Coils"/>
    </source>
</evidence>
<keyword evidence="3" id="KW-1185">Reference proteome</keyword>
<keyword evidence="1" id="KW-0175">Coiled coil</keyword>
<feature type="coiled-coil region" evidence="1">
    <location>
        <begin position="56"/>
        <end position="83"/>
    </location>
</feature>
<gene>
    <name evidence="2" type="ORF">HMF3257_13270</name>
</gene>
<dbReference type="AlphaFoldDB" id="A0A327NQJ5"/>
<accession>A0A327NQJ5</accession>
<dbReference type="Proteomes" id="UP000249016">
    <property type="component" value="Unassembled WGS sequence"/>
</dbReference>
<name>A0A327NQJ5_9BACT</name>
<proteinExistence type="predicted"/>
<reference evidence="2 3" key="1">
    <citation type="submission" date="2018-06" db="EMBL/GenBank/DDBJ databases">
        <title>Spirosoma sp. HMF3257 Genome sequencing and assembly.</title>
        <authorList>
            <person name="Kang H."/>
            <person name="Cha I."/>
            <person name="Kim H."/>
            <person name="Kang J."/>
            <person name="Joh K."/>
        </authorList>
    </citation>
    <scope>NUCLEOTIDE SEQUENCE [LARGE SCALE GENOMIC DNA]</scope>
    <source>
        <strain evidence="2 3">HMF3257</strain>
    </source>
</reference>